<reference evidence="1" key="1">
    <citation type="submission" date="2018-04" db="EMBL/GenBank/DDBJ databases">
        <title>Whole genome sequencing of Hypsizygus marmoreus.</title>
        <authorList>
            <person name="Choi I.-G."/>
            <person name="Min B."/>
            <person name="Kim J.-G."/>
            <person name="Kim S."/>
            <person name="Oh Y.-L."/>
            <person name="Kong W.-S."/>
            <person name="Park H."/>
            <person name="Jeong J."/>
            <person name="Song E.-S."/>
        </authorList>
    </citation>
    <scope>NUCLEOTIDE SEQUENCE [LARGE SCALE GENOMIC DNA]</scope>
    <source>
        <strain evidence="1">51987-8</strain>
    </source>
</reference>
<sequence length="399" mass="44308">MPCLPENSLIWTGKPHVPEDYIVDRVFTTISQFTNLQRLVLHFIASTPERIAVLRELRLEVLELETRLNDLTWFALTPGGTLSTPIPARRVFLFNCDVTPHPPIPFLIPLHFIYPEVIEEIYTGDNGTESVLIGLCRPSPSFIRLRALDISVRFVSSPHFVAALEQCPNLVALRLRAAATSTARARPIMTPLPPGILPGLVTYHGPPSLAIFFARGHSLRDVKLWSSRSTSAISEPAYLAPIVAQLGSFVEILELGVTTLPPFLIDVIGNALPNLKSLSINGHLSSYRLGVVTTWTTYIEGTSVIDVGGVSGTQLHLDVLSFGVQMPTTEVAGGTQQEMIALHLLGHFPESHDSTSWDQWTTESPWSRIIWERLSRDESRGRLSIEHVEYHKPVFRTHG</sequence>
<comment type="caution">
    <text evidence="1">The sequence shown here is derived from an EMBL/GenBank/DDBJ whole genome shotgun (WGS) entry which is preliminary data.</text>
</comment>
<organism evidence="1 2">
    <name type="scientific">Hypsizygus marmoreus</name>
    <name type="common">White beech mushroom</name>
    <name type="synonym">Agaricus marmoreus</name>
    <dbReference type="NCBI Taxonomy" id="39966"/>
    <lineage>
        <taxon>Eukaryota</taxon>
        <taxon>Fungi</taxon>
        <taxon>Dikarya</taxon>
        <taxon>Basidiomycota</taxon>
        <taxon>Agaricomycotina</taxon>
        <taxon>Agaricomycetes</taxon>
        <taxon>Agaricomycetidae</taxon>
        <taxon>Agaricales</taxon>
        <taxon>Tricholomatineae</taxon>
        <taxon>Lyophyllaceae</taxon>
        <taxon>Hypsizygus</taxon>
    </lineage>
</organism>
<evidence type="ECO:0000313" key="2">
    <source>
        <dbReference type="Proteomes" id="UP000076154"/>
    </source>
</evidence>
<evidence type="ECO:0008006" key="3">
    <source>
        <dbReference type="Google" id="ProtNLM"/>
    </source>
</evidence>
<dbReference type="OrthoDB" id="3037898at2759"/>
<name>A0A369JRY2_HYPMA</name>
<evidence type="ECO:0000313" key="1">
    <source>
        <dbReference type="EMBL" id="RDB23317.1"/>
    </source>
</evidence>
<dbReference type="SUPFAM" id="SSF52047">
    <property type="entry name" value="RNI-like"/>
    <property type="match status" value="1"/>
</dbReference>
<dbReference type="AlphaFoldDB" id="A0A369JRY2"/>
<dbReference type="Proteomes" id="UP000076154">
    <property type="component" value="Unassembled WGS sequence"/>
</dbReference>
<proteinExistence type="predicted"/>
<dbReference type="InParanoid" id="A0A369JRY2"/>
<gene>
    <name evidence="1" type="ORF">Hypma_009404</name>
</gene>
<dbReference type="EMBL" id="LUEZ02000046">
    <property type="protein sequence ID" value="RDB23317.1"/>
    <property type="molecule type" value="Genomic_DNA"/>
</dbReference>
<accession>A0A369JRY2</accession>
<protein>
    <recommendedName>
        <fullName evidence="3">F-box domain-containing protein</fullName>
    </recommendedName>
</protein>
<keyword evidence="2" id="KW-1185">Reference proteome</keyword>